<evidence type="ECO:0000313" key="2">
    <source>
        <dbReference type="EMBL" id="SOY30003.1"/>
    </source>
</evidence>
<dbReference type="PROSITE" id="PS51186">
    <property type="entry name" value="GNAT"/>
    <property type="match status" value="1"/>
</dbReference>
<organism evidence="2 3">
    <name type="scientific">Acetatifactor muris</name>
    <dbReference type="NCBI Taxonomy" id="879566"/>
    <lineage>
        <taxon>Bacteria</taxon>
        <taxon>Bacillati</taxon>
        <taxon>Bacillota</taxon>
        <taxon>Clostridia</taxon>
        <taxon>Lachnospirales</taxon>
        <taxon>Lachnospiraceae</taxon>
        <taxon>Acetatifactor</taxon>
    </lineage>
</organism>
<dbReference type="PANTHER" id="PTHR39173:SF1">
    <property type="entry name" value="ACETYLTRANSFERASE"/>
    <property type="match status" value="1"/>
</dbReference>
<dbReference type="GO" id="GO:0016747">
    <property type="term" value="F:acyltransferase activity, transferring groups other than amino-acyl groups"/>
    <property type="evidence" value="ECO:0007669"/>
    <property type="project" value="InterPro"/>
</dbReference>
<dbReference type="InterPro" id="IPR016181">
    <property type="entry name" value="Acyl_CoA_acyltransferase"/>
</dbReference>
<dbReference type="CDD" id="cd04301">
    <property type="entry name" value="NAT_SF"/>
    <property type="match status" value="1"/>
</dbReference>
<keyword evidence="2" id="KW-0808">Transferase</keyword>
<dbReference type="Pfam" id="PF13302">
    <property type="entry name" value="Acetyltransf_3"/>
    <property type="match status" value="1"/>
</dbReference>
<accession>A0A2K4ZHP2</accession>
<gene>
    <name evidence="2" type="ORF">AMURIS_02724</name>
</gene>
<dbReference type="Gene3D" id="3.40.630.30">
    <property type="match status" value="1"/>
</dbReference>
<dbReference type="Proteomes" id="UP000236311">
    <property type="component" value="Unassembled WGS sequence"/>
</dbReference>
<dbReference type="SUPFAM" id="SSF55729">
    <property type="entry name" value="Acyl-CoA N-acyltransferases (Nat)"/>
    <property type="match status" value="1"/>
</dbReference>
<reference evidence="2 3" key="1">
    <citation type="submission" date="2018-01" db="EMBL/GenBank/DDBJ databases">
        <authorList>
            <person name="Gaut B.S."/>
            <person name="Morton B.R."/>
            <person name="Clegg M.T."/>
            <person name="Duvall M.R."/>
        </authorList>
    </citation>
    <scope>NUCLEOTIDE SEQUENCE [LARGE SCALE GENOMIC DNA]</scope>
    <source>
        <strain evidence="2">GP69</strain>
    </source>
</reference>
<dbReference type="InterPro" id="IPR000182">
    <property type="entry name" value="GNAT_dom"/>
</dbReference>
<proteinExistence type="predicted"/>
<feature type="domain" description="N-acetyltransferase" evidence="1">
    <location>
        <begin position="1"/>
        <end position="131"/>
    </location>
</feature>
<dbReference type="EMBL" id="OFSM01000013">
    <property type="protein sequence ID" value="SOY30003.1"/>
    <property type="molecule type" value="Genomic_DNA"/>
</dbReference>
<dbReference type="PANTHER" id="PTHR39173">
    <property type="entry name" value="ACETYLTRANSFERASE"/>
    <property type="match status" value="1"/>
</dbReference>
<protein>
    <submittedName>
        <fullName evidence="2">Acetyltransferase (GNAT) family protein</fullName>
    </submittedName>
</protein>
<dbReference type="AlphaFoldDB" id="A0A2K4ZHP2"/>
<evidence type="ECO:0000313" key="3">
    <source>
        <dbReference type="Proteomes" id="UP000236311"/>
    </source>
</evidence>
<name>A0A2K4ZHP2_9FIRM</name>
<keyword evidence="3" id="KW-1185">Reference proteome</keyword>
<sequence length="143" mass="15992">MIGIELWESLIPAGNEPSGCASIHLANAARVNNPTACSGVVDLRHTLNDFLKDLGHCGYSVRPSERRKGFATEMLRQLLEVAKKAGMNELYLSVEKKNEPSVKTITRNGGVYQRSFEYDGEQADIYRIAFRRQGGKKHASYLY</sequence>
<evidence type="ECO:0000259" key="1">
    <source>
        <dbReference type="PROSITE" id="PS51186"/>
    </source>
</evidence>